<keyword evidence="2" id="KW-1185">Reference proteome</keyword>
<proteinExistence type="predicted"/>
<evidence type="ECO:0000313" key="2">
    <source>
        <dbReference type="Proteomes" id="UP000287394"/>
    </source>
</evidence>
<name>A0A402D0A2_9BACT</name>
<sequence>MMGKRIPKAFLVVPLIAIGATALVLLLWRHPLNADTPAKRNAIYTAVFQKMLARRARPYSGLSVDGNDPDTAVMNQFRNDKRVILGSRITVGPTRAFEDRKTGASAEALSVDSNTLRWYGPASVSIEVDAHGSGSDGSHGTYYLVCKSGRWAVNDYRDSGIMF</sequence>
<dbReference type="EMBL" id="AP025739">
    <property type="protein sequence ID" value="BDI33667.1"/>
    <property type="molecule type" value="Genomic_DNA"/>
</dbReference>
<reference evidence="1 2" key="1">
    <citation type="journal article" date="2019" name="Int. J. Syst. Evol. Microbiol.">
        <title>Capsulimonas corticalis gen. nov., sp. nov., an aerobic capsulated bacterium, of a novel bacterial order, Capsulimonadales ord. nov., of the class Armatimonadia of the phylum Armatimonadetes.</title>
        <authorList>
            <person name="Li J."/>
            <person name="Kudo C."/>
            <person name="Tonouchi A."/>
        </authorList>
    </citation>
    <scope>NUCLEOTIDE SEQUENCE [LARGE SCALE GENOMIC DNA]</scope>
    <source>
        <strain evidence="1 2">AX-7</strain>
    </source>
</reference>
<dbReference type="Proteomes" id="UP000287394">
    <property type="component" value="Chromosome"/>
</dbReference>
<accession>A0A402D0A2</accession>
<dbReference type="KEGG" id="ccot:CCAX7_57180"/>
<dbReference type="AlphaFoldDB" id="A0A402D0A2"/>
<gene>
    <name evidence="1" type="ORF">CCAX7_57180</name>
</gene>
<protein>
    <submittedName>
        <fullName evidence="1">Uncharacterized protein</fullName>
    </submittedName>
</protein>
<evidence type="ECO:0000313" key="1">
    <source>
        <dbReference type="EMBL" id="BDI33667.1"/>
    </source>
</evidence>
<dbReference type="RefSeq" id="WP_125206139.1">
    <property type="nucleotide sequence ID" value="NZ_AP025739.1"/>
</dbReference>
<organism evidence="1 2">
    <name type="scientific">Capsulimonas corticalis</name>
    <dbReference type="NCBI Taxonomy" id="2219043"/>
    <lineage>
        <taxon>Bacteria</taxon>
        <taxon>Bacillati</taxon>
        <taxon>Armatimonadota</taxon>
        <taxon>Armatimonadia</taxon>
        <taxon>Capsulimonadales</taxon>
        <taxon>Capsulimonadaceae</taxon>
        <taxon>Capsulimonas</taxon>
    </lineage>
</organism>